<feature type="region of interest" description="Disordered" evidence="4">
    <location>
        <begin position="151"/>
        <end position="208"/>
    </location>
</feature>
<evidence type="ECO:0000256" key="3">
    <source>
        <dbReference type="RuleBase" id="RU000524"/>
    </source>
</evidence>
<evidence type="ECO:0000256" key="2">
    <source>
        <dbReference type="PROSITE-ProRule" id="PRU00252"/>
    </source>
</evidence>
<reference evidence="6" key="1">
    <citation type="submission" date="2017-01" db="EMBL/GenBank/DDBJ databases">
        <authorList>
            <person name="Varghese N."/>
            <person name="Submissions S."/>
        </authorList>
    </citation>
    <scope>NUCLEOTIDE SEQUENCE [LARGE SCALE GENOMIC DNA]</scope>
    <source>
        <strain evidence="6">DSM 44531</strain>
    </source>
</reference>
<sequence>MSQLPITLSGNLTDDPVCKTFDTGSTLTRMRVATSRRVRTETEDANGNAQWADTDLLYIDVECWGQLAVNTQASLAKGMPVVVVGRLVSDKWTDADGNSRYKHIIKANQIALELTRFQVSSRSTSVQKRTLKGMDDVAETTRDDIAEVVGTTKTGVQNGANGPAGDGTDGVIERNGTPEEMSFVDRQRESAQETQEAQEGQKAPVPVG</sequence>
<dbReference type="Proteomes" id="UP000186292">
    <property type="component" value="Unassembled WGS sequence"/>
</dbReference>
<dbReference type="Gene3D" id="2.40.50.140">
    <property type="entry name" value="Nucleic acid-binding proteins"/>
    <property type="match status" value="1"/>
</dbReference>
<dbReference type="NCBIfam" id="TIGR00621">
    <property type="entry name" value="ssb"/>
    <property type="match status" value="1"/>
</dbReference>
<name>A0A1N7JP77_9CORY</name>
<proteinExistence type="predicted"/>
<dbReference type="GO" id="GO:0009295">
    <property type="term" value="C:nucleoid"/>
    <property type="evidence" value="ECO:0007669"/>
    <property type="project" value="TreeGrafter"/>
</dbReference>
<dbReference type="CDD" id="cd04496">
    <property type="entry name" value="SSB_OBF"/>
    <property type="match status" value="1"/>
</dbReference>
<protein>
    <recommendedName>
        <fullName evidence="3">Single-stranded DNA-binding protein</fullName>
    </recommendedName>
</protein>
<evidence type="ECO:0000313" key="5">
    <source>
        <dbReference type="EMBL" id="SIS51152.1"/>
    </source>
</evidence>
<evidence type="ECO:0000256" key="4">
    <source>
        <dbReference type="SAM" id="MobiDB-lite"/>
    </source>
</evidence>
<gene>
    <name evidence="5" type="ORF">SAMN05444817_1105</name>
</gene>
<feature type="compositionally biased region" description="Polar residues" evidence="4">
    <location>
        <begin position="151"/>
        <end position="160"/>
    </location>
</feature>
<dbReference type="RefSeq" id="WP_076599617.1">
    <property type="nucleotide sequence ID" value="NZ_CP046976.1"/>
</dbReference>
<dbReference type="PANTHER" id="PTHR10302">
    <property type="entry name" value="SINGLE-STRANDED DNA-BINDING PROTEIN"/>
    <property type="match status" value="1"/>
</dbReference>
<dbReference type="EMBL" id="FTOF01000010">
    <property type="protein sequence ID" value="SIS51152.1"/>
    <property type="molecule type" value="Genomic_DNA"/>
</dbReference>
<accession>A0A1N7JP77</accession>
<dbReference type="OrthoDB" id="4427276at2"/>
<dbReference type="InterPro" id="IPR012340">
    <property type="entry name" value="NA-bd_OB-fold"/>
</dbReference>
<dbReference type="PROSITE" id="PS50935">
    <property type="entry name" value="SSB"/>
    <property type="match status" value="1"/>
</dbReference>
<dbReference type="SUPFAM" id="SSF50249">
    <property type="entry name" value="Nucleic acid-binding proteins"/>
    <property type="match status" value="1"/>
</dbReference>
<dbReference type="PANTHER" id="PTHR10302:SF0">
    <property type="entry name" value="SINGLE-STRANDED DNA-BINDING PROTEIN, MITOCHONDRIAL"/>
    <property type="match status" value="1"/>
</dbReference>
<dbReference type="GO" id="GO:0003697">
    <property type="term" value="F:single-stranded DNA binding"/>
    <property type="evidence" value="ECO:0007669"/>
    <property type="project" value="InterPro"/>
</dbReference>
<organism evidence="5 6">
    <name type="scientific">Corynebacterium appendicis CIP 107643</name>
    <dbReference type="NCBI Taxonomy" id="1161099"/>
    <lineage>
        <taxon>Bacteria</taxon>
        <taxon>Bacillati</taxon>
        <taxon>Actinomycetota</taxon>
        <taxon>Actinomycetes</taxon>
        <taxon>Mycobacteriales</taxon>
        <taxon>Corynebacteriaceae</taxon>
        <taxon>Corynebacterium</taxon>
    </lineage>
</organism>
<dbReference type="GO" id="GO:0006260">
    <property type="term" value="P:DNA replication"/>
    <property type="evidence" value="ECO:0007669"/>
    <property type="project" value="InterPro"/>
</dbReference>
<dbReference type="Pfam" id="PF00436">
    <property type="entry name" value="SSB"/>
    <property type="match status" value="1"/>
</dbReference>
<dbReference type="STRING" id="1161099.SAMN05444817_1105"/>
<dbReference type="AlphaFoldDB" id="A0A1N7JP77"/>
<dbReference type="InterPro" id="IPR000424">
    <property type="entry name" value="Primosome_PriB/ssb"/>
</dbReference>
<dbReference type="InterPro" id="IPR011344">
    <property type="entry name" value="ssDNA-bd"/>
</dbReference>
<evidence type="ECO:0000256" key="1">
    <source>
        <dbReference type="ARBA" id="ARBA00023125"/>
    </source>
</evidence>
<keyword evidence="1 2" id="KW-0238">DNA-binding</keyword>
<evidence type="ECO:0000313" key="6">
    <source>
        <dbReference type="Proteomes" id="UP000186292"/>
    </source>
</evidence>
<keyword evidence="6" id="KW-1185">Reference proteome</keyword>